<feature type="transmembrane region" description="Helical" evidence="6">
    <location>
        <begin position="465"/>
        <end position="489"/>
    </location>
</feature>
<keyword evidence="5 6" id="KW-0472">Membrane</keyword>
<keyword evidence="2" id="KW-1003">Cell membrane</keyword>
<evidence type="ECO:0000256" key="6">
    <source>
        <dbReference type="SAM" id="Phobius"/>
    </source>
</evidence>
<evidence type="ECO:0000256" key="4">
    <source>
        <dbReference type="ARBA" id="ARBA00022989"/>
    </source>
</evidence>
<comment type="caution">
    <text evidence="9">The sequence shown here is derived from an EMBL/GenBank/DDBJ whole genome shotgun (WGS) entry which is preliminary data.</text>
</comment>
<feature type="transmembrane region" description="Helical" evidence="6">
    <location>
        <begin position="522"/>
        <end position="547"/>
    </location>
</feature>
<comment type="subcellular location">
    <subcellularLocation>
        <location evidence="1">Cell membrane</location>
        <topology evidence="1">Multi-pass membrane protein</topology>
    </subcellularLocation>
</comment>
<dbReference type="InterPro" id="IPR052159">
    <property type="entry name" value="Competence_DNA_uptake"/>
</dbReference>
<name>A0A7W9A1L5_9CAUL</name>
<dbReference type="GO" id="GO:0005886">
    <property type="term" value="C:plasma membrane"/>
    <property type="evidence" value="ECO:0007669"/>
    <property type="project" value="UniProtKB-SubCell"/>
</dbReference>
<evidence type="ECO:0000256" key="1">
    <source>
        <dbReference type="ARBA" id="ARBA00004651"/>
    </source>
</evidence>
<feature type="domain" description="ComEC/Rec2-related protein" evidence="7">
    <location>
        <begin position="265"/>
        <end position="550"/>
    </location>
</feature>
<dbReference type="PANTHER" id="PTHR30619:SF1">
    <property type="entry name" value="RECOMBINATION PROTEIN 2"/>
    <property type="match status" value="1"/>
</dbReference>
<dbReference type="RefSeq" id="WP_241153146.1">
    <property type="nucleotide sequence ID" value="NZ_JACIJB010000001.1"/>
</dbReference>
<evidence type="ECO:0000256" key="3">
    <source>
        <dbReference type="ARBA" id="ARBA00022692"/>
    </source>
</evidence>
<gene>
    <name evidence="9" type="ORF">FHS65_000460</name>
</gene>
<dbReference type="Proteomes" id="UP000548978">
    <property type="component" value="Unassembled WGS sequence"/>
</dbReference>
<organism evidence="9 10">
    <name type="scientific">Brevundimonas halotolerans</name>
    <dbReference type="NCBI Taxonomy" id="69670"/>
    <lineage>
        <taxon>Bacteria</taxon>
        <taxon>Pseudomonadati</taxon>
        <taxon>Pseudomonadota</taxon>
        <taxon>Alphaproteobacteria</taxon>
        <taxon>Caulobacterales</taxon>
        <taxon>Caulobacteraceae</taxon>
        <taxon>Brevundimonas</taxon>
    </lineage>
</organism>
<evidence type="ECO:0000259" key="8">
    <source>
        <dbReference type="Pfam" id="PF13567"/>
    </source>
</evidence>
<dbReference type="AlphaFoldDB" id="A0A7W9A1L5"/>
<evidence type="ECO:0000256" key="5">
    <source>
        <dbReference type="ARBA" id="ARBA00023136"/>
    </source>
</evidence>
<sequence>MAKVQEEAALIPPEGPLPSLARRFAGRAVEGAREALLAQTDRWRLWAPVAFGGGCGLYFGLKAEPPLWPLLLAAVVSAGLWAGARRRGFGRAVTVPLMLLTCFCAGLSVTKMRSDNVAAPIAPATSDPVVVEGWVLDVDSPGARGARIIMAPVRVQGLGADETPMRLRVTVRGEAPRPGDAVSVFAILNPPPGPAAPGAYDFGRTAWFQSMGGVGFELGQTRWVDLPPPPRQLRTAMAVNQFRFGLAERLVERMGPRVGGVAAAMTTGHESWIAQETYDTMRDSGLIHILSISGLHMAIVGGFVFFAVRFGIAAWPWLVLRVPGKKVAAWAGWIAVVAYLVISGAPPPAERAAITASVAFLAIILDRPAISMNALAVAAFAVLLLQPEAIVTPGFQMSFAATAALVALAESWPRRPREIKVPLPILIVQRAGTWVGLAILASFVAGMATGPFAMQHFNRTAVYGLLANMISSPIADFIMMPMLALGVVLQPLGLGGPFLTVAGWGIEAIMAVGAWISTLPGAVIHTASAPVIALPVAFLGILVLCLWRGRLRWLGLPLACAVLVWPRHPTPDLWIADAGTNGAIVNGDEALAIRKVGAFSRDVWSGRRGLTLVERPAEGWTCGRVHCAPDTPGPLALWWGRAAPDDEQLAALCQSAEVVSVRVELTSLPEACADRLVLDGRDYATGGSVELWRTESGWRALWSTTERGARPWNRLGDPDYQE</sequence>
<feature type="transmembrane region" description="Helical" evidence="6">
    <location>
        <begin position="358"/>
        <end position="384"/>
    </location>
</feature>
<accession>A0A7W9A1L5</accession>
<dbReference type="PANTHER" id="PTHR30619">
    <property type="entry name" value="DNA INTERNALIZATION/COMPETENCE PROTEIN COMEC/REC2"/>
    <property type="match status" value="1"/>
</dbReference>
<feature type="transmembrane region" description="Helical" evidence="6">
    <location>
        <begin position="496"/>
        <end position="516"/>
    </location>
</feature>
<keyword evidence="10" id="KW-1185">Reference proteome</keyword>
<feature type="transmembrane region" description="Helical" evidence="6">
    <location>
        <begin position="390"/>
        <end position="410"/>
    </location>
</feature>
<evidence type="ECO:0000313" key="9">
    <source>
        <dbReference type="EMBL" id="MBB5659742.1"/>
    </source>
</evidence>
<keyword evidence="4 6" id="KW-1133">Transmembrane helix</keyword>
<reference evidence="9 10" key="1">
    <citation type="submission" date="2020-08" db="EMBL/GenBank/DDBJ databases">
        <title>Genomic Encyclopedia of Type Strains, Phase IV (KMG-IV): sequencing the most valuable type-strain genomes for metagenomic binning, comparative biology and taxonomic classification.</title>
        <authorList>
            <person name="Goeker M."/>
        </authorList>
    </citation>
    <scope>NUCLEOTIDE SEQUENCE [LARGE SCALE GENOMIC DNA]</scope>
    <source>
        <strain evidence="9 10">DSM 24448</strain>
    </source>
</reference>
<feature type="domain" description="DUF4131" evidence="8">
    <location>
        <begin position="65"/>
        <end position="204"/>
    </location>
</feature>
<dbReference type="Pfam" id="PF13567">
    <property type="entry name" value="DUF4131"/>
    <property type="match status" value="1"/>
</dbReference>
<feature type="transmembrane region" description="Helical" evidence="6">
    <location>
        <begin position="431"/>
        <end position="453"/>
    </location>
</feature>
<evidence type="ECO:0000313" key="10">
    <source>
        <dbReference type="Proteomes" id="UP000548978"/>
    </source>
</evidence>
<keyword evidence="3 6" id="KW-0812">Transmembrane</keyword>
<feature type="transmembrane region" description="Helical" evidence="6">
    <location>
        <begin position="327"/>
        <end position="346"/>
    </location>
</feature>
<feature type="transmembrane region" description="Helical" evidence="6">
    <location>
        <begin position="289"/>
        <end position="315"/>
    </location>
</feature>
<evidence type="ECO:0000256" key="2">
    <source>
        <dbReference type="ARBA" id="ARBA00022475"/>
    </source>
</evidence>
<feature type="transmembrane region" description="Helical" evidence="6">
    <location>
        <begin position="67"/>
        <end position="84"/>
    </location>
</feature>
<evidence type="ECO:0000259" key="7">
    <source>
        <dbReference type="Pfam" id="PF03772"/>
    </source>
</evidence>
<proteinExistence type="predicted"/>
<dbReference type="Pfam" id="PF03772">
    <property type="entry name" value="Competence"/>
    <property type="match status" value="1"/>
</dbReference>
<dbReference type="InterPro" id="IPR025405">
    <property type="entry name" value="DUF4131"/>
</dbReference>
<dbReference type="InterPro" id="IPR004477">
    <property type="entry name" value="ComEC_N"/>
</dbReference>
<dbReference type="NCBIfam" id="TIGR00360">
    <property type="entry name" value="ComEC_N-term"/>
    <property type="match status" value="1"/>
</dbReference>
<feature type="transmembrane region" description="Helical" evidence="6">
    <location>
        <begin position="43"/>
        <end position="61"/>
    </location>
</feature>
<protein>
    <submittedName>
        <fullName evidence="9">Competence protein ComEC</fullName>
    </submittedName>
</protein>
<dbReference type="EMBL" id="JACIJB010000001">
    <property type="protein sequence ID" value="MBB5659742.1"/>
    <property type="molecule type" value="Genomic_DNA"/>
</dbReference>